<name>A0A2T2NPU7_CORCC</name>
<keyword evidence="1" id="KW-0378">Hydrolase</keyword>
<evidence type="ECO:0000313" key="3">
    <source>
        <dbReference type="EMBL" id="PSN67465.1"/>
    </source>
</evidence>
<dbReference type="Gene3D" id="3.40.50.1820">
    <property type="entry name" value="alpha/beta hydrolase"/>
    <property type="match status" value="1"/>
</dbReference>
<evidence type="ECO:0000256" key="1">
    <source>
        <dbReference type="ARBA" id="ARBA00022801"/>
    </source>
</evidence>
<dbReference type="Pfam" id="PF07859">
    <property type="entry name" value="Abhydrolase_3"/>
    <property type="match status" value="1"/>
</dbReference>
<dbReference type="InterPro" id="IPR050300">
    <property type="entry name" value="GDXG_lipolytic_enzyme"/>
</dbReference>
<protein>
    <recommendedName>
        <fullName evidence="2">Alpha/beta hydrolase fold-3 domain-containing protein</fullName>
    </recommendedName>
</protein>
<dbReference type="EMBL" id="KZ678135">
    <property type="protein sequence ID" value="PSN67465.1"/>
    <property type="molecule type" value="Genomic_DNA"/>
</dbReference>
<reference evidence="3 4" key="1">
    <citation type="journal article" date="2018" name="Front. Microbiol.">
        <title>Genome-Wide Analysis of Corynespora cassiicola Leaf Fall Disease Putative Effectors.</title>
        <authorList>
            <person name="Lopez D."/>
            <person name="Ribeiro S."/>
            <person name="Label P."/>
            <person name="Fumanal B."/>
            <person name="Venisse J.S."/>
            <person name="Kohler A."/>
            <person name="de Oliveira R.R."/>
            <person name="Labutti K."/>
            <person name="Lipzen A."/>
            <person name="Lail K."/>
            <person name="Bauer D."/>
            <person name="Ohm R.A."/>
            <person name="Barry K.W."/>
            <person name="Spatafora J."/>
            <person name="Grigoriev I.V."/>
            <person name="Martin F.M."/>
            <person name="Pujade-Renaud V."/>
        </authorList>
    </citation>
    <scope>NUCLEOTIDE SEQUENCE [LARGE SCALE GENOMIC DNA]</scope>
    <source>
        <strain evidence="3 4">Philippines</strain>
    </source>
</reference>
<dbReference type="InterPro" id="IPR029058">
    <property type="entry name" value="AB_hydrolase_fold"/>
</dbReference>
<organism evidence="3 4">
    <name type="scientific">Corynespora cassiicola Philippines</name>
    <dbReference type="NCBI Taxonomy" id="1448308"/>
    <lineage>
        <taxon>Eukaryota</taxon>
        <taxon>Fungi</taxon>
        <taxon>Dikarya</taxon>
        <taxon>Ascomycota</taxon>
        <taxon>Pezizomycotina</taxon>
        <taxon>Dothideomycetes</taxon>
        <taxon>Pleosporomycetidae</taxon>
        <taxon>Pleosporales</taxon>
        <taxon>Corynesporascaceae</taxon>
        <taxon>Corynespora</taxon>
    </lineage>
</organism>
<dbReference type="InterPro" id="IPR013094">
    <property type="entry name" value="AB_hydrolase_3"/>
</dbReference>
<dbReference type="STRING" id="1448308.A0A2T2NPU7"/>
<dbReference type="GO" id="GO:0016787">
    <property type="term" value="F:hydrolase activity"/>
    <property type="evidence" value="ECO:0007669"/>
    <property type="project" value="UniProtKB-KW"/>
</dbReference>
<feature type="domain" description="Alpha/beta hydrolase fold-3" evidence="2">
    <location>
        <begin position="87"/>
        <end position="296"/>
    </location>
</feature>
<dbReference type="OrthoDB" id="433474at2759"/>
<dbReference type="AlphaFoldDB" id="A0A2T2NPU7"/>
<proteinExistence type="predicted"/>
<gene>
    <name evidence="3" type="ORF">BS50DRAFT_574159</name>
</gene>
<sequence length="320" mass="34728">MPFTPDPQIQAAFAQVVSAVAASASDGPDPNSIEGRRLGFAKWMGLIAPQWPKEVTKKDIVVTGSDGHEFKCRFYEKQGSPRGGAAILYLHGGGYVVGGGLDVYDGVVGKIVGDTGVPAFAADYRLAPEAQYPTNVDDAHKAFLYLFDHATEFGIDANRIAVMGDSAGGGLAAALVHYNIEKKGPRIAKQILVYPMIDDRNIHPDPDINDIALFKAEQNKSGWEALIGSKRGQDDIKPSAAPARMTKTDAKQLPPTFIDVGELDIFRDECIEYAQKLYQAGISCDFHVYTGCIHGFDFVAQEADVSQKAFQNRYQAIKTI</sequence>
<dbReference type="SUPFAM" id="SSF53474">
    <property type="entry name" value="alpha/beta-Hydrolases"/>
    <property type="match status" value="1"/>
</dbReference>
<dbReference type="PANTHER" id="PTHR48081">
    <property type="entry name" value="AB HYDROLASE SUPERFAMILY PROTEIN C4A8.06C"/>
    <property type="match status" value="1"/>
</dbReference>
<accession>A0A2T2NPU7</accession>
<keyword evidence="4" id="KW-1185">Reference proteome</keyword>
<evidence type="ECO:0000313" key="4">
    <source>
        <dbReference type="Proteomes" id="UP000240883"/>
    </source>
</evidence>
<dbReference type="Proteomes" id="UP000240883">
    <property type="component" value="Unassembled WGS sequence"/>
</dbReference>
<evidence type="ECO:0000259" key="2">
    <source>
        <dbReference type="Pfam" id="PF07859"/>
    </source>
</evidence>
<dbReference type="PANTHER" id="PTHR48081:SF8">
    <property type="entry name" value="ALPHA_BETA HYDROLASE FOLD-3 DOMAIN-CONTAINING PROTEIN-RELATED"/>
    <property type="match status" value="1"/>
</dbReference>